<accession>A0A9I9EB16</accession>
<evidence type="ECO:0000313" key="1">
    <source>
        <dbReference type="EnsemblPlants" id="MELO3C031289.2.1"/>
    </source>
</evidence>
<dbReference type="Gramene" id="MELO3C031289.2.1">
    <property type="protein sequence ID" value="MELO3C031289.2.1"/>
    <property type="gene ID" value="MELO3C031289.2"/>
</dbReference>
<protein>
    <submittedName>
        <fullName evidence="1">Uncharacterized protein</fullName>
    </submittedName>
</protein>
<reference evidence="1" key="1">
    <citation type="submission" date="2023-03" db="UniProtKB">
        <authorList>
            <consortium name="EnsemblPlants"/>
        </authorList>
    </citation>
    <scope>IDENTIFICATION</scope>
</reference>
<name>A0A9I9EB16_CUCME</name>
<dbReference type="EnsemblPlants" id="MELO3C031289.2.1">
    <property type="protein sequence ID" value="MELO3C031289.2.1"/>
    <property type="gene ID" value="MELO3C031289.2"/>
</dbReference>
<sequence length="48" mass="4925">MMGELHSTAITDGSVAAAILVVDGSVADGSATVVRREIRGLGFFFKGN</sequence>
<proteinExistence type="predicted"/>
<dbReference type="AlphaFoldDB" id="A0A9I9EB16"/>
<organism evidence="1">
    <name type="scientific">Cucumis melo</name>
    <name type="common">Muskmelon</name>
    <dbReference type="NCBI Taxonomy" id="3656"/>
    <lineage>
        <taxon>Eukaryota</taxon>
        <taxon>Viridiplantae</taxon>
        <taxon>Streptophyta</taxon>
        <taxon>Embryophyta</taxon>
        <taxon>Tracheophyta</taxon>
        <taxon>Spermatophyta</taxon>
        <taxon>Magnoliopsida</taxon>
        <taxon>eudicotyledons</taxon>
        <taxon>Gunneridae</taxon>
        <taxon>Pentapetalae</taxon>
        <taxon>rosids</taxon>
        <taxon>fabids</taxon>
        <taxon>Cucurbitales</taxon>
        <taxon>Cucurbitaceae</taxon>
        <taxon>Benincaseae</taxon>
        <taxon>Cucumis</taxon>
    </lineage>
</organism>